<accession>A0A974CRM1</accession>
<sequence>MQTPFLFLQLQHPYHSDQGSALGEPQVQGSPIHLVAGPCSSAQHFHPTWLLDSPLMLHKTISIHNHFEWIRFSCP</sequence>
<reference evidence="2" key="1">
    <citation type="journal article" date="2016" name="Nature">
        <title>Genome evolution in the allotetraploid frog Xenopus laevis.</title>
        <authorList>
            <person name="Session A.M."/>
            <person name="Uno Y."/>
            <person name="Kwon T."/>
            <person name="Chapman J.A."/>
            <person name="Toyoda A."/>
            <person name="Takahashi S."/>
            <person name="Fukui A."/>
            <person name="Hikosaka A."/>
            <person name="Suzuki A."/>
            <person name="Kondo M."/>
            <person name="van Heeringen S.J."/>
            <person name="Quigley I."/>
            <person name="Heinz S."/>
            <person name="Ogino H."/>
            <person name="Ochi H."/>
            <person name="Hellsten U."/>
            <person name="Lyons J.B."/>
            <person name="Simakov O."/>
            <person name="Putnam N."/>
            <person name="Stites J."/>
            <person name="Kuroki Y."/>
            <person name="Tanaka T."/>
            <person name="Michiue T."/>
            <person name="Watanabe M."/>
            <person name="Bogdanovic O."/>
            <person name="Lister R."/>
            <person name="Georgiou G."/>
            <person name="Paranjpe S.S."/>
            <person name="van Kruijsbergen I."/>
            <person name="Shu S."/>
            <person name="Carlson J."/>
            <person name="Kinoshita T."/>
            <person name="Ohta Y."/>
            <person name="Mawaribuchi S."/>
            <person name="Jenkins J."/>
            <person name="Grimwood J."/>
            <person name="Schmutz J."/>
            <person name="Mitros T."/>
            <person name="Mozaffari S.V."/>
            <person name="Suzuki Y."/>
            <person name="Haramoto Y."/>
            <person name="Yamamoto T.S."/>
            <person name="Takagi C."/>
            <person name="Heald R."/>
            <person name="Miller K."/>
            <person name="Haudenschild C."/>
            <person name="Kitzman J."/>
            <person name="Nakayama T."/>
            <person name="Izutsu Y."/>
            <person name="Robert J."/>
            <person name="Fortriede J."/>
            <person name="Burns K."/>
            <person name="Lotay V."/>
            <person name="Karimi K."/>
            <person name="Yasuoka Y."/>
            <person name="Dichmann D.S."/>
            <person name="Flajnik M.F."/>
            <person name="Houston D.W."/>
            <person name="Shendure J."/>
            <person name="DuPasquier L."/>
            <person name="Vize P.D."/>
            <person name="Zorn A.M."/>
            <person name="Ito M."/>
            <person name="Marcotte E.M."/>
            <person name="Wallingford J.B."/>
            <person name="Ito Y."/>
            <person name="Asashima M."/>
            <person name="Ueno N."/>
            <person name="Matsuda Y."/>
            <person name="Veenstra G.J."/>
            <person name="Fujiyama A."/>
            <person name="Harland R.M."/>
            <person name="Taira M."/>
            <person name="Rokhsar D.S."/>
        </authorList>
    </citation>
    <scope>NUCLEOTIDE SEQUENCE [LARGE SCALE GENOMIC DNA]</scope>
    <source>
        <strain evidence="2">J</strain>
    </source>
</reference>
<name>A0A974CRM1_XENLA</name>
<dbReference type="AlphaFoldDB" id="A0A974CRM1"/>
<evidence type="ECO:0000313" key="1">
    <source>
        <dbReference type="EMBL" id="OCT77451.1"/>
    </source>
</evidence>
<gene>
    <name evidence="1" type="ORF">XELAEV_18028543mg</name>
</gene>
<protein>
    <submittedName>
        <fullName evidence="1">Uncharacterized protein</fullName>
    </submittedName>
</protein>
<dbReference type="EMBL" id="CM004475">
    <property type="protein sequence ID" value="OCT77451.1"/>
    <property type="molecule type" value="Genomic_DNA"/>
</dbReference>
<dbReference type="Proteomes" id="UP000694892">
    <property type="component" value="Chromosome 5S"/>
</dbReference>
<proteinExistence type="predicted"/>
<evidence type="ECO:0000313" key="2">
    <source>
        <dbReference type="Proteomes" id="UP000694892"/>
    </source>
</evidence>
<organism evidence="1 2">
    <name type="scientific">Xenopus laevis</name>
    <name type="common">African clawed frog</name>
    <dbReference type="NCBI Taxonomy" id="8355"/>
    <lineage>
        <taxon>Eukaryota</taxon>
        <taxon>Metazoa</taxon>
        <taxon>Chordata</taxon>
        <taxon>Craniata</taxon>
        <taxon>Vertebrata</taxon>
        <taxon>Euteleostomi</taxon>
        <taxon>Amphibia</taxon>
        <taxon>Batrachia</taxon>
        <taxon>Anura</taxon>
        <taxon>Pipoidea</taxon>
        <taxon>Pipidae</taxon>
        <taxon>Xenopodinae</taxon>
        <taxon>Xenopus</taxon>
        <taxon>Xenopus</taxon>
    </lineage>
</organism>